<feature type="region of interest" description="Disordered" evidence="1">
    <location>
        <begin position="632"/>
        <end position="655"/>
    </location>
</feature>
<dbReference type="Gene3D" id="3.40.50.410">
    <property type="entry name" value="von Willebrand factor, type A domain"/>
    <property type="match status" value="1"/>
</dbReference>
<dbReference type="PANTHER" id="PTHR46785">
    <property type="entry name" value="VON WILLEBRAND FACTOR A DOMAIN-CONTAINING PROTEIN 3B"/>
    <property type="match status" value="1"/>
</dbReference>
<feature type="compositionally biased region" description="Basic and acidic residues" evidence="1">
    <location>
        <begin position="1129"/>
        <end position="1160"/>
    </location>
</feature>
<feature type="domain" description="VWFA" evidence="2">
    <location>
        <begin position="503"/>
        <end position="573"/>
    </location>
</feature>
<protein>
    <recommendedName>
        <fullName evidence="6">von Willebrand factor A domain containing 3B</fullName>
    </recommendedName>
</protein>
<evidence type="ECO:0008006" key="6">
    <source>
        <dbReference type="Google" id="ProtNLM"/>
    </source>
</evidence>
<dbReference type="InterPro" id="IPR032770">
    <property type="entry name" value="DUF4537"/>
</dbReference>
<feature type="compositionally biased region" description="Polar residues" evidence="1">
    <location>
        <begin position="1172"/>
        <end position="1182"/>
    </location>
</feature>
<reference evidence="4 5" key="1">
    <citation type="submission" date="2017-08" db="EMBL/GenBank/DDBJ databases">
        <title>USMARCv1.0.</title>
        <authorList>
            <person name="Hannum G.I."/>
            <person name="Koren S."/>
            <person name="Schroeder S.G."/>
            <person name="Chin S.C."/>
            <person name="Nonneman D.J."/>
            <person name="Becker S.A."/>
            <person name="Rosen B.D."/>
            <person name="Bickhart D.M."/>
            <person name="Putnam N.H."/>
            <person name="Green R.E."/>
            <person name="Tuggle C.K."/>
            <person name="Liu H."/>
            <person name="Rohrer G.A."/>
            <person name="Warr A."/>
            <person name="Hall R."/>
            <person name="Kim K."/>
            <person name="Hume D.A."/>
            <person name="Talbot R."/>
            <person name="Chow W."/>
            <person name="Howe K."/>
            <person name="Schwartz A.S."/>
            <person name="Watson M."/>
            <person name="Archibald A.L."/>
            <person name="Phillippy A.M."/>
            <person name="Smith T.P.L."/>
        </authorList>
    </citation>
    <scope>NUCLEOTIDE SEQUENCE [LARGE SCALE GENOMIC DNA]</scope>
</reference>
<dbReference type="Ensembl" id="ENSSSCT00065091124.1">
    <property type="protein sequence ID" value="ENSSSCP00065039897.1"/>
    <property type="gene ID" value="ENSSSCG00065066339.1"/>
</dbReference>
<feature type="compositionally biased region" description="Basic residues" evidence="1">
    <location>
        <begin position="1095"/>
        <end position="1105"/>
    </location>
</feature>
<evidence type="ECO:0000259" key="3">
    <source>
        <dbReference type="Pfam" id="PF15057"/>
    </source>
</evidence>
<dbReference type="Pfam" id="PF13768">
    <property type="entry name" value="VWA_3"/>
    <property type="match status" value="2"/>
</dbReference>
<evidence type="ECO:0000313" key="5">
    <source>
        <dbReference type="Proteomes" id="UP000314985"/>
    </source>
</evidence>
<dbReference type="Pfam" id="PF15057">
    <property type="entry name" value="DUF4537"/>
    <property type="match status" value="1"/>
</dbReference>
<proteinExistence type="predicted"/>
<dbReference type="PANTHER" id="PTHR46785:SF1">
    <property type="entry name" value="VON WILLEBRAND FACTOR A DOMAIN-CONTAINING PROTEIN 3B"/>
    <property type="match status" value="1"/>
</dbReference>
<evidence type="ECO:0000259" key="2">
    <source>
        <dbReference type="Pfam" id="PF13768"/>
    </source>
</evidence>
<dbReference type="Ensembl" id="ENSSSCT00070057200.1">
    <property type="protein sequence ID" value="ENSSSCP00070048627.1"/>
    <property type="gene ID" value="ENSSSCG00070028513.1"/>
</dbReference>
<sequence>MALQGSSSTISEQQLHKEERLSNTQADLAKQSLISSEEWLQLHGLKSNKLTLKQILSQIGFPHCEDYVTSLGRLVSSRYADGLFPRIYRTEDGRAYNLTARSELIYQYVEHLTQAVESYKQRMDWLTSKSRQVFGVIVEQSITIVLDFGGMLEEELDLCRDALIMVLKEQVAYIAKFNIIWASQEPVKWQENAVPVTAQSIAAAISWLEKWPFELPPSQAGCLDALLEAGKDTTIESIYYFVVGDIPEKSKELLLQRALEIPHPICTVSFNARGEGTIALLKDLSAKTHSRFHAFAERTECVEFPTFPVKDGDSVITWNSRKLKGKLPPGAEVREDVFLIWREMEEASSTLAQIQRLVIEPPKTDVATTDHGANGSNPEDAWDSETWLQKYGLKAQKLSFYDVIADCSFRHADGIVDIKAKPENESVQTSAETNKKTVHAKYCSRFVHAPWKDGSLVHVCITKEKYTWYSERVHAVLAQIQRRIKWLQDGSQVLFGKVRSDCVYILIDTSHSMKGKLDLVKNKIIQLIQEQLKYKRKFNFVQFDAQAVAWREKLVEINEDNLKAAQAWLRDIKNEDVTLLIKEMEQGRSDLEKVQDLYSESLVMDWWYNGEKDGDKHQREICSMISTPEKCAKPHSDVESARMSKAPEDRSDQKIQKKKVLHAEPTKTSLLRSRLSTLKSSTCREGKDGLSSSSCWNTPEKGVLLTNEFPDDKMIEIATQEISQVHDQDSLEMSSADWLEIHGLAAKKLTIMDALSVTAVPHSPTYVPILDKHVVSKVFDEVFPVAHVCNGTNKMTLINPQGVKLDIYKQKVEQAIKSYEKRLNKIVWRALSQEEKKKLDANKPMRYLENKAALNKALERLNWPISLKELSVLENEILAGKMYVQQAMELQEAAKKENYVSKTMEEQQKIQGAPTKKNKPKKLDPLKGQKVIARCDENGFYFPGVVKKCVSPTHALVGFRYGDTKVVPVSFITPIGGAMPCPLLQVGDYVFAKIVIPKGFDFYVPAIVIALPNQDVAEDKLYTVLKCNNRREFCPRSALIKISQNKYALSCSHIKSPPIQEDSKVEDMDTKNSTLLIRPIKEVDTGDLQELKKENPRRKKKKAARRLPLQEMESPDSDDSSHGNMSRESYPERHPKPKVGGEQHHFFLEHAETSLKDSVHEITPPFPGQFKPQYSKTSPPLK</sequence>
<dbReference type="Proteomes" id="UP000694725">
    <property type="component" value="Unplaced"/>
</dbReference>
<dbReference type="SUPFAM" id="SSF53300">
    <property type="entry name" value="vWA-like"/>
    <property type="match status" value="1"/>
</dbReference>
<feature type="region of interest" description="Disordered" evidence="1">
    <location>
        <begin position="1087"/>
        <end position="1182"/>
    </location>
</feature>
<dbReference type="InterPro" id="IPR002035">
    <property type="entry name" value="VWF_A"/>
</dbReference>
<organism evidence="4 5">
    <name type="scientific">Sus scrofa</name>
    <name type="common">Pig</name>
    <dbReference type="NCBI Taxonomy" id="9823"/>
    <lineage>
        <taxon>Eukaryota</taxon>
        <taxon>Metazoa</taxon>
        <taxon>Chordata</taxon>
        <taxon>Craniata</taxon>
        <taxon>Vertebrata</taxon>
        <taxon>Euteleostomi</taxon>
        <taxon>Mammalia</taxon>
        <taxon>Eutheria</taxon>
        <taxon>Laurasiatheria</taxon>
        <taxon>Artiodactyla</taxon>
        <taxon>Suina</taxon>
        <taxon>Suidae</taxon>
        <taxon>Sus</taxon>
    </lineage>
</organism>
<dbReference type="Proteomes" id="UP000314985">
    <property type="component" value="Chromosome 3"/>
</dbReference>
<feature type="domain" description="DUF4537" evidence="3">
    <location>
        <begin position="928"/>
        <end position="1054"/>
    </location>
</feature>
<evidence type="ECO:0000313" key="4">
    <source>
        <dbReference type="Ensembl" id="ENSSSCP00070048627.1"/>
    </source>
</evidence>
<accession>A0A4X1W504</accession>
<dbReference type="InterPro" id="IPR036465">
    <property type="entry name" value="vWFA_dom_sf"/>
</dbReference>
<evidence type="ECO:0000256" key="1">
    <source>
        <dbReference type="SAM" id="MobiDB-lite"/>
    </source>
</evidence>
<reference evidence="4" key="2">
    <citation type="submission" date="2025-05" db="UniProtKB">
        <authorList>
            <consortium name="Ensembl"/>
        </authorList>
    </citation>
    <scope>IDENTIFICATION</scope>
</reference>
<dbReference type="AlphaFoldDB" id="A0A4X1W504"/>
<name>A0A4X1W504_PIG</name>
<feature type="domain" description="VWFA" evidence="2">
    <location>
        <begin position="141"/>
        <end position="246"/>
    </location>
</feature>